<dbReference type="PANTHER" id="PTHR43737:SF1">
    <property type="entry name" value="DUF1501 DOMAIN-CONTAINING PROTEIN"/>
    <property type="match status" value="1"/>
</dbReference>
<proteinExistence type="predicted"/>
<evidence type="ECO:0000313" key="3">
    <source>
        <dbReference type="Proteomes" id="UP000198406"/>
    </source>
</evidence>
<organism evidence="2 3">
    <name type="scientific">Fistulifera solaris</name>
    <name type="common">Oleaginous diatom</name>
    <dbReference type="NCBI Taxonomy" id="1519565"/>
    <lineage>
        <taxon>Eukaryota</taxon>
        <taxon>Sar</taxon>
        <taxon>Stramenopiles</taxon>
        <taxon>Ochrophyta</taxon>
        <taxon>Bacillariophyta</taxon>
        <taxon>Bacillariophyceae</taxon>
        <taxon>Bacillariophycidae</taxon>
        <taxon>Naviculales</taxon>
        <taxon>Naviculaceae</taxon>
        <taxon>Fistulifera</taxon>
    </lineage>
</organism>
<evidence type="ECO:0008006" key="4">
    <source>
        <dbReference type="Google" id="ProtNLM"/>
    </source>
</evidence>
<keyword evidence="3" id="KW-1185">Reference proteome</keyword>
<protein>
    <recommendedName>
        <fullName evidence="4">DUF1501 domain-containing protein</fullName>
    </recommendedName>
</protein>
<evidence type="ECO:0000313" key="2">
    <source>
        <dbReference type="EMBL" id="GAX14349.1"/>
    </source>
</evidence>
<accession>A0A1Z5JK32</accession>
<dbReference type="OrthoDB" id="411021at2759"/>
<comment type="caution">
    <text evidence="2">The sequence shown here is derived from an EMBL/GenBank/DDBJ whole genome shotgun (WGS) entry which is preliminary data.</text>
</comment>
<dbReference type="PANTHER" id="PTHR43737">
    <property type="entry name" value="BLL7424 PROTEIN"/>
    <property type="match status" value="1"/>
</dbReference>
<dbReference type="EMBL" id="BDSP01000080">
    <property type="protein sequence ID" value="GAX14349.1"/>
    <property type="molecule type" value="Genomic_DNA"/>
</dbReference>
<dbReference type="Proteomes" id="UP000198406">
    <property type="component" value="Unassembled WGS sequence"/>
</dbReference>
<gene>
    <name evidence="2" type="ORF">FisN_11Hh194</name>
</gene>
<name>A0A1Z5JK32_FISSO</name>
<feature type="compositionally biased region" description="Basic residues" evidence="1">
    <location>
        <begin position="1"/>
        <end position="12"/>
    </location>
</feature>
<sequence length="1995" mass="223066">MRFKQRPPKTVKTKAPTQAPSEAPSGMPSQEPDPIVACSDGLTVQVQVDHSTEFAISTGLCILWKDGKPIARSYEGNDWEPYYDANNAPRFSCESEYCTSTGLKGSYRLVSVPASRDRVDKTARFLEQATFGPKIDEIRSVGTDFVSWIRNQVAVPVTSHRAIYREFLNHRYPHTSYQGRVTHPCETGTRYRKYAFTDKDWQAEVEIRTVSGTQKSFWVKNQFRTVVNAQSIHIGSVQDHLRLPDGKYFVCERVEGYIGGFFRLYHNGECGDLLLDGVSVGNPEVMPLENLSDIFVLDLAGNAIGVDMQYHPEIEQDLYVHTKLSDPLCLELPAVTGNPETTTLGVFDGKYFLHDPRFVLENNDLENPNEAFSAVQATQNIRDEVYRVKCSSAPATFLNEDTCRIAPSECSSVQYDSDLLVELNLNNSLGAYEAETRRYVYSIQGLRQSDSNIDAPCVPGSRSRWKKIVTADCSNSLGTTTRGIFEDLIRKAAAASSNAEGIIDTNMPVLGTSCDSADLNSFDYKIQVDGYCWKNVHPWEFEVFDFTKWVTIHPGGESAIQQFAVAQTHALVFPVSHEMRRFYANWEHLADLGTLGDTILVANNPAAADAFRHLLPTTTVGSTLVCGSPYEIANDSTHHGSLYQGAFDAATQYSWTTLQEDMEHQRTMIWMHSALFGEDQLRQRVAWALSQIFAVSPAAIEAYYMTENFLVFYDIFVRHAFGNYRDILKEVAYSPLMAEMLTYLNSASTNYVFETERHIQWPDENFSRELMQIMSTGLFSLEIDGRWQKDADGKPVPTYTNDEVTELARLWTGFRQQPKRGNTEDWSKWKGNLLDPMMIDSLARDSLPKMGLFDTYVGDGYPLCADLPAQHFLKKGATYRLLGSRPKPRLLRDPESWADDIEKKRLVLDTTNSELYSILCSKDSLGNCQYPGKVVLQNNIGCVGNECAIESPRVIQVDENVYYEYTRLPCVEQAFYEPAMMRIQWHYFFCGDPRTQVGSVACCNGSNDFANVNSYVHFAGERMSFASAESRCEENNLNLCRIPWWTCDDCDEKLPYWGTHSCALKVKINPHGNVGIVHSVSNAADPVIDKEDIFYNVKEDTKTFFTVDWEGSLGSFLDSYDVRCNENGCSRDEYDNFCLCDANVVDESVFSQAPTKKEVVLKELRIGAFSPDILDGNYQRLDLGGGIVMYSPDGLYSMESIFEVVDTNGIIQRRRNIRSTVHVGTRSLKFRNPSHFMPLVLPELRDAVYETDAGLDQYFYHPSTAPFLAIKLFQRFGVSNPSHRAIEVAATAFRSGVYTDGEDTLGSGKYGDLLALISAILLDRETRAPLLEFDPTHGGLHEPFLRIVRVMRSMEFRPSEDSPFIRFAHSLQDLVGQQAHKLPSVFSFFLPEYSPSGPIGDAKLTCPECQAMSAPTVVSLVNGLNSLLKYGLDSEYGGFGYGKDLGVTKGSYNNAMGYLAYTPNESYNSLQVVDEMSLLLTAGRMSNTKRTLLREVYDMAVSRTEGFLNVGQLILTTPEFHTTGITENSGGDRPPDAAVDSNAKPYKAVILMMLDGGLDSFNVLIPHVCSGKNAQGVTTDKQYMSERDYLAIGNAERSLLIGATNQPCQTFALHKSLTLFHTLYKDGDLAFVANMGVLDNTTGLDKSNYLEKTKVQLFAHNWMTRETKTIDPKSFSEGTGVLGRLSSVLQTKGYKTGSVAIDRASIAVDPAKDKNPKPKIVSRLGVNTFDVKPESETLDLLSYAEELNALPSPHDSLFGQTWSKEFISGVRAAELLQSQIENVSLGAHWPKNEWELETHGYQLSMISKLIKSRSLRGVDRDVFYVQMDGWDHHSSLKSSLERGLTHVNEGLGWMVEELKLQGVWDDVTIVVASEFGRTLTPNTGGGSDHGWGGNYMFLGGDVNGGRILGKYPSDLTDKGSLNIGRGRFIPTTSWDAFWNGVALWMGVTTQSELDYCLPNRNSTTGGIFSALFTDSALFKSARRNRIRKLRKEQDA</sequence>
<reference evidence="2 3" key="1">
    <citation type="journal article" date="2015" name="Plant Cell">
        <title>Oil accumulation by the oleaginous diatom Fistulifera solaris as revealed by the genome and transcriptome.</title>
        <authorList>
            <person name="Tanaka T."/>
            <person name="Maeda Y."/>
            <person name="Veluchamy A."/>
            <person name="Tanaka M."/>
            <person name="Abida H."/>
            <person name="Marechal E."/>
            <person name="Bowler C."/>
            <person name="Muto M."/>
            <person name="Sunaga Y."/>
            <person name="Tanaka M."/>
            <person name="Yoshino T."/>
            <person name="Taniguchi T."/>
            <person name="Fukuda Y."/>
            <person name="Nemoto M."/>
            <person name="Matsumoto M."/>
            <person name="Wong P.S."/>
            <person name="Aburatani S."/>
            <person name="Fujibuchi W."/>
        </authorList>
    </citation>
    <scope>NUCLEOTIDE SEQUENCE [LARGE SCALE GENOMIC DNA]</scope>
    <source>
        <strain evidence="2 3">JPCC DA0580</strain>
    </source>
</reference>
<dbReference type="Pfam" id="PF07394">
    <property type="entry name" value="DUF1501"/>
    <property type="match status" value="1"/>
</dbReference>
<dbReference type="InParanoid" id="A0A1Z5JK32"/>
<evidence type="ECO:0000256" key="1">
    <source>
        <dbReference type="SAM" id="MobiDB-lite"/>
    </source>
</evidence>
<feature type="region of interest" description="Disordered" evidence="1">
    <location>
        <begin position="1"/>
        <end position="34"/>
    </location>
</feature>
<dbReference type="InterPro" id="IPR014917">
    <property type="entry name" value="DUF1800"/>
</dbReference>
<dbReference type="Pfam" id="PF08811">
    <property type="entry name" value="DUF1800"/>
    <property type="match status" value="2"/>
</dbReference>
<dbReference type="InterPro" id="IPR010869">
    <property type="entry name" value="DUF1501"/>
</dbReference>